<dbReference type="AlphaFoldDB" id="A0A9W4UFU0"/>
<keyword evidence="2" id="KW-1185">Reference proteome</keyword>
<protein>
    <submittedName>
        <fullName evidence="1">Uncharacterized protein</fullName>
    </submittedName>
</protein>
<dbReference type="Proteomes" id="UP001152607">
    <property type="component" value="Unassembled WGS sequence"/>
</dbReference>
<comment type="caution">
    <text evidence="1">The sequence shown here is derived from an EMBL/GenBank/DDBJ whole genome shotgun (WGS) entry which is preliminary data.</text>
</comment>
<sequence>MSRSFPRHSDFSVLLPSPLQPDYCLHVPHALALAITAAGGCAFIHHPACVIRPCRPIVAIPPSWRAEAAVRKKKQNPALHNVDKSRVFTHKTFTNRRFMTHSRPHQRR</sequence>
<organism evidence="1 2">
    <name type="scientific">Periconia digitata</name>
    <dbReference type="NCBI Taxonomy" id="1303443"/>
    <lineage>
        <taxon>Eukaryota</taxon>
        <taxon>Fungi</taxon>
        <taxon>Dikarya</taxon>
        <taxon>Ascomycota</taxon>
        <taxon>Pezizomycotina</taxon>
        <taxon>Dothideomycetes</taxon>
        <taxon>Pleosporomycetidae</taxon>
        <taxon>Pleosporales</taxon>
        <taxon>Massarineae</taxon>
        <taxon>Periconiaceae</taxon>
        <taxon>Periconia</taxon>
    </lineage>
</organism>
<proteinExistence type="predicted"/>
<evidence type="ECO:0000313" key="1">
    <source>
        <dbReference type="EMBL" id="CAI6335215.1"/>
    </source>
</evidence>
<accession>A0A9W4UFU0</accession>
<evidence type="ECO:0000313" key="2">
    <source>
        <dbReference type="Proteomes" id="UP001152607"/>
    </source>
</evidence>
<name>A0A9W4UFU0_9PLEO</name>
<reference evidence="1" key="1">
    <citation type="submission" date="2023-01" db="EMBL/GenBank/DDBJ databases">
        <authorList>
            <person name="Van Ghelder C."/>
            <person name="Rancurel C."/>
        </authorList>
    </citation>
    <scope>NUCLEOTIDE SEQUENCE</scope>
    <source>
        <strain evidence="1">CNCM I-4278</strain>
    </source>
</reference>
<gene>
    <name evidence="1" type="ORF">PDIGIT_LOCUS8294</name>
</gene>
<dbReference type="EMBL" id="CAOQHR010000005">
    <property type="protein sequence ID" value="CAI6335215.1"/>
    <property type="molecule type" value="Genomic_DNA"/>
</dbReference>